<name>A0A2M7E811_9BACT</name>
<dbReference type="EMBL" id="PETL01000242">
    <property type="protein sequence ID" value="PIV63880.1"/>
    <property type="molecule type" value="Genomic_DNA"/>
</dbReference>
<dbReference type="Pfam" id="PF15738">
    <property type="entry name" value="YafQ_toxin"/>
    <property type="match status" value="1"/>
</dbReference>
<dbReference type="SUPFAM" id="SSF143011">
    <property type="entry name" value="RelE-like"/>
    <property type="match status" value="1"/>
</dbReference>
<keyword evidence="1" id="KW-1277">Toxin-antitoxin system</keyword>
<accession>A0A2M7E811</accession>
<protein>
    <recommendedName>
        <fullName evidence="4">Type II toxin-antitoxin system mRNA interferase toxin, RelE/StbE family</fullName>
    </recommendedName>
</protein>
<dbReference type="Proteomes" id="UP000228886">
    <property type="component" value="Unassembled WGS sequence"/>
</dbReference>
<evidence type="ECO:0000313" key="2">
    <source>
        <dbReference type="EMBL" id="PIV63880.1"/>
    </source>
</evidence>
<proteinExistence type="predicted"/>
<dbReference type="InterPro" id="IPR004386">
    <property type="entry name" value="Toxin_YafQ-like"/>
</dbReference>
<dbReference type="InterPro" id="IPR007712">
    <property type="entry name" value="RelE/ParE_toxin"/>
</dbReference>
<evidence type="ECO:0000256" key="1">
    <source>
        <dbReference type="ARBA" id="ARBA00022649"/>
    </source>
</evidence>
<dbReference type="AlphaFoldDB" id="A0A2M7E811"/>
<organism evidence="2 3">
    <name type="scientific">bacterium (Candidatus Ratteibacteria) CG01_land_8_20_14_3_00_40_19</name>
    <dbReference type="NCBI Taxonomy" id="2014290"/>
    <lineage>
        <taxon>Bacteria</taxon>
        <taxon>Candidatus Ratteibacteria</taxon>
    </lineage>
</organism>
<reference evidence="3" key="1">
    <citation type="submission" date="2017-09" db="EMBL/GenBank/DDBJ databases">
        <title>Depth-based differentiation of microbial function through sediment-hosted aquifers and enrichment of novel symbionts in the deep terrestrial subsurface.</title>
        <authorList>
            <person name="Probst A.J."/>
            <person name="Ladd B."/>
            <person name="Jarett J.K."/>
            <person name="Geller-Mcgrath D.E."/>
            <person name="Sieber C.M.K."/>
            <person name="Emerson J.B."/>
            <person name="Anantharaman K."/>
            <person name="Thomas B.C."/>
            <person name="Malmstrom R."/>
            <person name="Stieglmeier M."/>
            <person name="Klingl A."/>
            <person name="Woyke T."/>
            <person name="Ryan C.M."/>
            <person name="Banfield J.F."/>
        </authorList>
    </citation>
    <scope>NUCLEOTIDE SEQUENCE [LARGE SCALE GENOMIC DNA]</scope>
</reference>
<dbReference type="NCBIfam" id="TIGR02385">
    <property type="entry name" value="RelE_StbE"/>
    <property type="match status" value="1"/>
</dbReference>
<evidence type="ECO:0000313" key="3">
    <source>
        <dbReference type="Proteomes" id="UP000228886"/>
    </source>
</evidence>
<dbReference type="Gene3D" id="3.30.2310.20">
    <property type="entry name" value="RelE-like"/>
    <property type="match status" value="1"/>
</dbReference>
<gene>
    <name evidence="2" type="ORF">COS11_05100</name>
</gene>
<evidence type="ECO:0008006" key="4">
    <source>
        <dbReference type="Google" id="ProtNLM"/>
    </source>
</evidence>
<dbReference type="InterPro" id="IPR035093">
    <property type="entry name" value="RelE/ParE_toxin_dom_sf"/>
</dbReference>
<comment type="caution">
    <text evidence="2">The sequence shown here is derived from an EMBL/GenBank/DDBJ whole genome shotgun (WGS) entry which is preliminary data.</text>
</comment>
<sequence length="88" mass="10735">MFQLYTTPTFERKLKTFLKRHPELKEEVKKKLNFLITNPFSSQLRVHKLSGKLRNEWALWLTYEYRILFLIESNKIFLTNIGSHDEIY</sequence>